<protein>
    <submittedName>
        <fullName evidence="1">Uncharacterized protein</fullName>
    </submittedName>
</protein>
<sequence length="109" mass="12556">MIYAMPNNINYFQNTSLKGGSEECRVYDIRYAKQHQLFPEHVSEGGDPKNAEFMIYAMPNNINYFQNTSLKGDPKNAEFIIRTAKQNQLFPEYVSDGVLLFLKPAGREK</sequence>
<dbReference type="EMBL" id="SNWM01000005">
    <property type="protein sequence ID" value="TDO20267.1"/>
    <property type="molecule type" value="Genomic_DNA"/>
</dbReference>
<dbReference type="AlphaFoldDB" id="A0A4R6IF56"/>
<name>A0A4R6IF56_9SPHI</name>
<organism evidence="1 2">
    <name type="scientific">Pedobacter duraquae</name>
    <dbReference type="NCBI Taxonomy" id="425511"/>
    <lineage>
        <taxon>Bacteria</taxon>
        <taxon>Pseudomonadati</taxon>
        <taxon>Bacteroidota</taxon>
        <taxon>Sphingobacteriia</taxon>
        <taxon>Sphingobacteriales</taxon>
        <taxon>Sphingobacteriaceae</taxon>
        <taxon>Pedobacter</taxon>
    </lineage>
</organism>
<proteinExistence type="predicted"/>
<accession>A0A4R6IF56</accession>
<evidence type="ECO:0000313" key="2">
    <source>
        <dbReference type="Proteomes" id="UP000295499"/>
    </source>
</evidence>
<evidence type="ECO:0000313" key="1">
    <source>
        <dbReference type="EMBL" id="TDO20267.1"/>
    </source>
</evidence>
<reference evidence="1 2" key="1">
    <citation type="submission" date="2019-03" db="EMBL/GenBank/DDBJ databases">
        <title>Genomic Encyclopedia of Archaeal and Bacterial Type Strains, Phase II (KMG-II): from individual species to whole genera.</title>
        <authorList>
            <person name="Goeker M."/>
        </authorList>
    </citation>
    <scope>NUCLEOTIDE SEQUENCE [LARGE SCALE GENOMIC DNA]</scope>
    <source>
        <strain evidence="1 2">DSM 19034</strain>
    </source>
</reference>
<keyword evidence="2" id="KW-1185">Reference proteome</keyword>
<gene>
    <name evidence="1" type="ORF">CLV32_4027</name>
</gene>
<comment type="caution">
    <text evidence="1">The sequence shown here is derived from an EMBL/GenBank/DDBJ whole genome shotgun (WGS) entry which is preliminary data.</text>
</comment>
<dbReference type="Proteomes" id="UP000295499">
    <property type="component" value="Unassembled WGS sequence"/>
</dbReference>